<comment type="caution">
    <text evidence="9">The sequence shown here is derived from an EMBL/GenBank/DDBJ whole genome shotgun (WGS) entry which is preliminary data.</text>
</comment>
<dbReference type="RefSeq" id="WP_209810698.1">
    <property type="nucleotide sequence ID" value="NZ_JAGGKT010000007.1"/>
</dbReference>
<evidence type="ECO:0000256" key="7">
    <source>
        <dbReference type="SAM" id="Phobius"/>
    </source>
</evidence>
<dbReference type="InterPro" id="IPR010656">
    <property type="entry name" value="DctM"/>
</dbReference>
<keyword evidence="6 7" id="KW-0472">Membrane</keyword>
<evidence type="ECO:0000256" key="5">
    <source>
        <dbReference type="ARBA" id="ARBA00022989"/>
    </source>
</evidence>
<evidence type="ECO:0000256" key="1">
    <source>
        <dbReference type="ARBA" id="ARBA00004429"/>
    </source>
</evidence>
<dbReference type="Proteomes" id="UP001519343">
    <property type="component" value="Unassembled WGS sequence"/>
</dbReference>
<evidence type="ECO:0000313" key="10">
    <source>
        <dbReference type="Proteomes" id="UP001519343"/>
    </source>
</evidence>
<evidence type="ECO:0000256" key="6">
    <source>
        <dbReference type="ARBA" id="ARBA00023136"/>
    </source>
</evidence>
<keyword evidence="5 7" id="KW-1133">Transmembrane helix</keyword>
<dbReference type="PANTHER" id="PTHR33362">
    <property type="entry name" value="SIALIC ACID TRAP TRANSPORTER PERMEASE PROTEIN SIAT-RELATED"/>
    <property type="match status" value="1"/>
</dbReference>
<feature type="transmembrane region" description="Helical" evidence="7">
    <location>
        <begin position="402"/>
        <end position="422"/>
    </location>
</feature>
<keyword evidence="10" id="KW-1185">Reference proteome</keyword>
<evidence type="ECO:0000256" key="2">
    <source>
        <dbReference type="ARBA" id="ARBA00022475"/>
    </source>
</evidence>
<dbReference type="NCBIfam" id="TIGR00786">
    <property type="entry name" value="dctM"/>
    <property type="match status" value="1"/>
</dbReference>
<feature type="transmembrane region" description="Helical" evidence="7">
    <location>
        <begin position="173"/>
        <end position="195"/>
    </location>
</feature>
<feature type="transmembrane region" description="Helical" evidence="7">
    <location>
        <begin position="316"/>
        <end position="349"/>
    </location>
</feature>
<dbReference type="PANTHER" id="PTHR33362:SF2">
    <property type="entry name" value="TRAP TRANSPORTER LARGE PERMEASE PROTEIN"/>
    <property type="match status" value="1"/>
</dbReference>
<dbReference type="EMBL" id="JAGGKT010000007">
    <property type="protein sequence ID" value="MBP1932663.1"/>
    <property type="molecule type" value="Genomic_DNA"/>
</dbReference>
<dbReference type="InterPro" id="IPR004681">
    <property type="entry name" value="TRAP_DctM"/>
</dbReference>
<keyword evidence="3" id="KW-0997">Cell inner membrane</keyword>
<feature type="transmembrane region" description="Helical" evidence="7">
    <location>
        <begin position="216"/>
        <end position="235"/>
    </location>
</feature>
<feature type="transmembrane region" description="Helical" evidence="7">
    <location>
        <begin position="57"/>
        <end position="77"/>
    </location>
</feature>
<comment type="subcellular location">
    <subcellularLocation>
        <location evidence="1">Cell inner membrane</location>
        <topology evidence="1">Multi-pass membrane protein</topology>
    </subcellularLocation>
</comment>
<name>A0ABS4GQW7_9BACL</name>
<reference evidence="9 10" key="1">
    <citation type="submission" date="2021-03" db="EMBL/GenBank/DDBJ databases">
        <title>Genomic Encyclopedia of Type Strains, Phase IV (KMG-IV): sequencing the most valuable type-strain genomes for metagenomic binning, comparative biology and taxonomic classification.</title>
        <authorList>
            <person name="Goeker M."/>
        </authorList>
    </citation>
    <scope>NUCLEOTIDE SEQUENCE [LARGE SCALE GENOMIC DNA]</scope>
    <source>
        <strain evidence="9 10">DSM 24738</strain>
    </source>
</reference>
<sequence>MSAGMIIGLMGVSFMGFGILGIPVPFAIMASVFLGTMFTDVSMASMVGQLYNGIDSVPLMAVPFFLLAGELMASTNVTERIFNFTRSLVGHIRSGLAQVNTLFSLFFAGMSGSSTADVSAEVRILAPQMRKEGYNPAFSAALSAATSTLANIIPPSIMGVIYGATGNVSIGGIFLGGIIPGIMIAGGFMIYCYFFNAPKIRKPRSTFVEMAVAAKGAALPLLIPFVIMGGILSGWFTPTESGMIAVMYTILIVIPIIKRDHLKNLPRDFMNAGILYAVPMICVAGASAFGWMIAYLKAPQIVSGWIQGIAGTDPLLILFLVILMFIVVGQFLDAVPAIIIFMPIIAALVDLGSINPIHMGVIVIITLAFGLITPPYGLSLLLASSISGVPFKDALKKTIPMYGIFIVVLSCLVFFPELVLWLPKTLMPESVGCFKAPDGLSYICP</sequence>
<dbReference type="Pfam" id="PF06808">
    <property type="entry name" value="DctM"/>
    <property type="match status" value="1"/>
</dbReference>
<feature type="domain" description="TRAP C4-dicarboxylate transport system permease DctM subunit" evidence="8">
    <location>
        <begin position="12"/>
        <end position="418"/>
    </location>
</feature>
<protein>
    <submittedName>
        <fullName evidence="9">Tripartite ATP-independent transporter DctM subunit</fullName>
    </submittedName>
</protein>
<organism evidence="9 10">
    <name type="scientific">Ammoniphilus resinae</name>
    <dbReference type="NCBI Taxonomy" id="861532"/>
    <lineage>
        <taxon>Bacteria</taxon>
        <taxon>Bacillati</taxon>
        <taxon>Bacillota</taxon>
        <taxon>Bacilli</taxon>
        <taxon>Bacillales</taxon>
        <taxon>Paenibacillaceae</taxon>
        <taxon>Aneurinibacillus group</taxon>
        <taxon>Ammoniphilus</taxon>
    </lineage>
</organism>
<feature type="transmembrane region" description="Helical" evidence="7">
    <location>
        <begin position="269"/>
        <end position="296"/>
    </location>
</feature>
<evidence type="ECO:0000259" key="8">
    <source>
        <dbReference type="Pfam" id="PF06808"/>
    </source>
</evidence>
<feature type="transmembrane region" description="Helical" evidence="7">
    <location>
        <begin position="241"/>
        <end position="257"/>
    </location>
</feature>
<keyword evidence="4 7" id="KW-0812">Transmembrane</keyword>
<evidence type="ECO:0000256" key="3">
    <source>
        <dbReference type="ARBA" id="ARBA00022519"/>
    </source>
</evidence>
<evidence type="ECO:0000256" key="4">
    <source>
        <dbReference type="ARBA" id="ARBA00022692"/>
    </source>
</evidence>
<evidence type="ECO:0000313" key="9">
    <source>
        <dbReference type="EMBL" id="MBP1932663.1"/>
    </source>
</evidence>
<keyword evidence="2" id="KW-1003">Cell membrane</keyword>
<gene>
    <name evidence="9" type="ORF">J2Z37_002671</name>
</gene>
<accession>A0ABS4GQW7</accession>
<feature type="transmembrane region" description="Helical" evidence="7">
    <location>
        <begin position="12"/>
        <end position="37"/>
    </location>
</feature>
<feature type="transmembrane region" description="Helical" evidence="7">
    <location>
        <begin position="133"/>
        <end position="153"/>
    </location>
</feature>
<feature type="transmembrane region" description="Helical" evidence="7">
    <location>
        <begin position="361"/>
        <end position="382"/>
    </location>
</feature>
<dbReference type="PIRSF" id="PIRSF006066">
    <property type="entry name" value="HI0050"/>
    <property type="match status" value="1"/>
</dbReference>
<proteinExistence type="predicted"/>